<comment type="caution">
    <text evidence="3">The sequence shown here is derived from an EMBL/GenBank/DDBJ whole genome shotgun (WGS) entry which is preliminary data.</text>
</comment>
<dbReference type="CDD" id="cd19077">
    <property type="entry name" value="AKR_AKR8A1-2"/>
    <property type="match status" value="1"/>
</dbReference>
<name>A0AA38VI86_9PEZI</name>
<dbReference type="PANTHER" id="PTHR43625:SF78">
    <property type="entry name" value="PYRIDOXAL REDUCTASE-RELATED"/>
    <property type="match status" value="1"/>
</dbReference>
<dbReference type="GO" id="GO:0005737">
    <property type="term" value="C:cytoplasm"/>
    <property type="evidence" value="ECO:0007669"/>
    <property type="project" value="TreeGrafter"/>
</dbReference>
<dbReference type="Pfam" id="PF00248">
    <property type="entry name" value="Aldo_ket_red"/>
    <property type="match status" value="1"/>
</dbReference>
<proteinExistence type="predicted"/>
<gene>
    <name evidence="3" type="ORF">NKR23_g10436</name>
</gene>
<keyword evidence="4" id="KW-1185">Reference proteome</keyword>
<evidence type="ECO:0000313" key="3">
    <source>
        <dbReference type="EMBL" id="KAJ9134035.1"/>
    </source>
</evidence>
<protein>
    <submittedName>
        <fullName evidence="3">Aldo/keto reductase</fullName>
    </submittedName>
</protein>
<reference evidence="3" key="1">
    <citation type="submission" date="2022-07" db="EMBL/GenBank/DDBJ databases">
        <title>Fungi with potential for degradation of polypropylene.</title>
        <authorList>
            <person name="Gostincar C."/>
        </authorList>
    </citation>
    <scope>NUCLEOTIDE SEQUENCE</scope>
    <source>
        <strain evidence="3">EXF-13308</strain>
    </source>
</reference>
<dbReference type="Proteomes" id="UP001174694">
    <property type="component" value="Unassembled WGS sequence"/>
</dbReference>
<dbReference type="GO" id="GO:0016491">
    <property type="term" value="F:oxidoreductase activity"/>
    <property type="evidence" value="ECO:0007669"/>
    <property type="project" value="UniProtKB-KW"/>
</dbReference>
<dbReference type="PANTHER" id="PTHR43625">
    <property type="entry name" value="AFLATOXIN B1 ALDEHYDE REDUCTASE"/>
    <property type="match status" value="1"/>
</dbReference>
<evidence type="ECO:0000313" key="4">
    <source>
        <dbReference type="Proteomes" id="UP001174694"/>
    </source>
</evidence>
<feature type="domain" description="NADP-dependent oxidoreductase" evidence="2">
    <location>
        <begin position="13"/>
        <end position="311"/>
    </location>
</feature>
<sequence length="329" mass="36127">MPQINGQEVGPTGYGLMGLTWRANPPPQEQAFEAMRAALKNGCNFWNGGEFYGPPEYNSLVLLERYFEKYPEDADKVVLSIKGAVGPHGHQPDGSPEEIRRSVEGIIKQLNGRKKLDVFECARRDPKTPLEVTFGVLQKEFIDTGKLGGISLSEVRAETIHEAAKITKVVAVEVELSLFSTEPLHNGVAAACAKYGIPLVAYSPMCRGLLTGHIKTIDDIPKDSMLRHFPRFQPGNFEENIQLVTHVQELAKKKGCTPAQLAINWVKTLAKRPGMPVIIPIPGATTAARVVENAVEVDISDAEMDEIDALLQKIEVKGERYPGHVPTNT</sequence>
<keyword evidence="1" id="KW-0560">Oxidoreductase</keyword>
<organism evidence="3 4">
    <name type="scientific">Pleurostoma richardsiae</name>
    <dbReference type="NCBI Taxonomy" id="41990"/>
    <lineage>
        <taxon>Eukaryota</taxon>
        <taxon>Fungi</taxon>
        <taxon>Dikarya</taxon>
        <taxon>Ascomycota</taxon>
        <taxon>Pezizomycotina</taxon>
        <taxon>Sordariomycetes</taxon>
        <taxon>Sordariomycetidae</taxon>
        <taxon>Calosphaeriales</taxon>
        <taxon>Pleurostomataceae</taxon>
        <taxon>Pleurostoma</taxon>
    </lineage>
</organism>
<dbReference type="AlphaFoldDB" id="A0AA38VI86"/>
<dbReference type="EMBL" id="JANBVO010000046">
    <property type="protein sequence ID" value="KAJ9134035.1"/>
    <property type="molecule type" value="Genomic_DNA"/>
</dbReference>
<evidence type="ECO:0000256" key="1">
    <source>
        <dbReference type="ARBA" id="ARBA00023002"/>
    </source>
</evidence>
<accession>A0AA38VI86</accession>
<dbReference type="Gene3D" id="3.20.20.100">
    <property type="entry name" value="NADP-dependent oxidoreductase domain"/>
    <property type="match status" value="1"/>
</dbReference>
<evidence type="ECO:0000259" key="2">
    <source>
        <dbReference type="Pfam" id="PF00248"/>
    </source>
</evidence>
<dbReference type="SUPFAM" id="SSF51430">
    <property type="entry name" value="NAD(P)-linked oxidoreductase"/>
    <property type="match status" value="1"/>
</dbReference>
<dbReference type="InterPro" id="IPR036812">
    <property type="entry name" value="NAD(P)_OxRdtase_dom_sf"/>
</dbReference>
<dbReference type="InterPro" id="IPR050791">
    <property type="entry name" value="Aldo-Keto_reductase"/>
</dbReference>
<dbReference type="InterPro" id="IPR023210">
    <property type="entry name" value="NADP_OxRdtase_dom"/>
</dbReference>